<evidence type="ECO:0000256" key="7">
    <source>
        <dbReference type="ARBA" id="ARBA00022927"/>
    </source>
</evidence>
<keyword evidence="8" id="KW-1133">Transmembrane helix</keyword>
<keyword evidence="4" id="KW-1003">Cell membrane</keyword>
<dbReference type="GO" id="GO:0015031">
    <property type="term" value="P:protein transport"/>
    <property type="evidence" value="ECO:0007669"/>
    <property type="project" value="UniProtKB-KW"/>
</dbReference>
<comment type="similarity">
    <text evidence="2">Belongs to the TonB family.</text>
</comment>
<protein>
    <submittedName>
        <fullName evidence="11">TonB family protein</fullName>
    </submittedName>
</protein>
<keyword evidence="6" id="KW-0812">Transmembrane</keyword>
<evidence type="ECO:0000313" key="12">
    <source>
        <dbReference type="Proteomes" id="UP000555103"/>
    </source>
</evidence>
<dbReference type="InterPro" id="IPR037682">
    <property type="entry name" value="TonB_C"/>
</dbReference>
<dbReference type="PROSITE" id="PS52015">
    <property type="entry name" value="TONB_CTD"/>
    <property type="match status" value="1"/>
</dbReference>
<keyword evidence="7" id="KW-0653">Protein transport</keyword>
<dbReference type="Pfam" id="PF03544">
    <property type="entry name" value="TonB_C"/>
    <property type="match status" value="2"/>
</dbReference>
<evidence type="ECO:0000256" key="3">
    <source>
        <dbReference type="ARBA" id="ARBA00022448"/>
    </source>
</evidence>
<sequence>MASNRGLDGGDTIYVSTDNDRLKQSLDPDAVFIKVDKKPEFEGGHEKMSKYIEKNLRYPDVNADSLISKTVYLKFVVTERGDIKDITVLKGLTPAYDAEAVRFVSSFPKMTPGMKDGKVVTTHFYYELRFMKIDLPEQYADKMPRFVGGEGALVAYIRQNLKYPKEAEERKIEGRVLVRFVVSKTGKIGDIQVLKGVGYHPLDAEAYRIVKDMPDWEPGLFEGKPASVYFTLPIVYRLRKLGK</sequence>
<name>A0A840CIJ6_9BACT</name>
<dbReference type="GO" id="GO:0055085">
    <property type="term" value="P:transmembrane transport"/>
    <property type="evidence" value="ECO:0007669"/>
    <property type="project" value="InterPro"/>
</dbReference>
<dbReference type="SUPFAM" id="SSF74653">
    <property type="entry name" value="TolA/TonB C-terminal domain"/>
    <property type="match status" value="2"/>
</dbReference>
<proteinExistence type="inferred from homology"/>
<dbReference type="NCBIfam" id="TIGR01352">
    <property type="entry name" value="tonB_Cterm"/>
    <property type="match status" value="1"/>
</dbReference>
<dbReference type="RefSeq" id="WP_183305420.1">
    <property type="nucleotide sequence ID" value="NZ_JACIEP010000001.1"/>
</dbReference>
<dbReference type="Proteomes" id="UP000555103">
    <property type="component" value="Unassembled WGS sequence"/>
</dbReference>
<dbReference type="GO" id="GO:0098797">
    <property type="term" value="C:plasma membrane protein complex"/>
    <property type="evidence" value="ECO:0007669"/>
    <property type="project" value="TreeGrafter"/>
</dbReference>
<evidence type="ECO:0000313" key="11">
    <source>
        <dbReference type="EMBL" id="MBB4034489.1"/>
    </source>
</evidence>
<organism evidence="11 12">
    <name type="scientific">Dysgonomonas hofstadii</name>
    <dbReference type="NCBI Taxonomy" id="637886"/>
    <lineage>
        <taxon>Bacteria</taxon>
        <taxon>Pseudomonadati</taxon>
        <taxon>Bacteroidota</taxon>
        <taxon>Bacteroidia</taxon>
        <taxon>Bacteroidales</taxon>
        <taxon>Dysgonomonadaceae</taxon>
        <taxon>Dysgonomonas</taxon>
    </lineage>
</organism>
<dbReference type="PANTHER" id="PTHR33446:SF2">
    <property type="entry name" value="PROTEIN TONB"/>
    <property type="match status" value="1"/>
</dbReference>
<dbReference type="EMBL" id="JACIEP010000001">
    <property type="protein sequence ID" value="MBB4034489.1"/>
    <property type="molecule type" value="Genomic_DNA"/>
</dbReference>
<dbReference type="GO" id="GO:0030288">
    <property type="term" value="C:outer membrane-bounded periplasmic space"/>
    <property type="evidence" value="ECO:0007669"/>
    <property type="project" value="InterPro"/>
</dbReference>
<evidence type="ECO:0000256" key="2">
    <source>
        <dbReference type="ARBA" id="ARBA00006555"/>
    </source>
</evidence>
<keyword evidence="9" id="KW-0472">Membrane</keyword>
<comment type="subcellular location">
    <subcellularLocation>
        <location evidence="1">Cell inner membrane</location>
        <topology evidence="1">Single-pass membrane protein</topology>
        <orientation evidence="1">Periplasmic side</orientation>
    </subcellularLocation>
</comment>
<keyword evidence="12" id="KW-1185">Reference proteome</keyword>
<keyword evidence="5" id="KW-0997">Cell inner membrane</keyword>
<evidence type="ECO:0000256" key="1">
    <source>
        <dbReference type="ARBA" id="ARBA00004383"/>
    </source>
</evidence>
<evidence type="ECO:0000256" key="8">
    <source>
        <dbReference type="ARBA" id="ARBA00022989"/>
    </source>
</evidence>
<dbReference type="Gene3D" id="3.30.1150.10">
    <property type="match status" value="2"/>
</dbReference>
<evidence type="ECO:0000256" key="5">
    <source>
        <dbReference type="ARBA" id="ARBA00022519"/>
    </source>
</evidence>
<gene>
    <name evidence="11" type="ORF">GGR21_000374</name>
</gene>
<keyword evidence="3" id="KW-0813">Transport</keyword>
<reference evidence="11 12" key="1">
    <citation type="submission" date="2020-08" db="EMBL/GenBank/DDBJ databases">
        <title>Genomic Encyclopedia of Type Strains, Phase IV (KMG-IV): sequencing the most valuable type-strain genomes for metagenomic binning, comparative biology and taxonomic classification.</title>
        <authorList>
            <person name="Goeker M."/>
        </authorList>
    </citation>
    <scope>NUCLEOTIDE SEQUENCE [LARGE SCALE GENOMIC DNA]</scope>
    <source>
        <strain evidence="11 12">DSM 104969</strain>
    </source>
</reference>
<dbReference type="InterPro" id="IPR051045">
    <property type="entry name" value="TonB-dependent_transducer"/>
</dbReference>
<accession>A0A840CIJ6</accession>
<evidence type="ECO:0000259" key="10">
    <source>
        <dbReference type="PROSITE" id="PS52015"/>
    </source>
</evidence>
<feature type="domain" description="TonB C-terminal" evidence="10">
    <location>
        <begin position="148"/>
        <end position="243"/>
    </location>
</feature>
<comment type="caution">
    <text evidence="11">The sequence shown here is derived from an EMBL/GenBank/DDBJ whole genome shotgun (WGS) entry which is preliminary data.</text>
</comment>
<dbReference type="PRINTS" id="PR01374">
    <property type="entry name" value="TONBPROTEIN"/>
</dbReference>
<dbReference type="InterPro" id="IPR006260">
    <property type="entry name" value="TonB/TolA_C"/>
</dbReference>
<dbReference type="GO" id="GO:0015891">
    <property type="term" value="P:siderophore transport"/>
    <property type="evidence" value="ECO:0007669"/>
    <property type="project" value="InterPro"/>
</dbReference>
<dbReference type="AlphaFoldDB" id="A0A840CIJ6"/>
<dbReference type="GO" id="GO:0031992">
    <property type="term" value="F:energy transducer activity"/>
    <property type="evidence" value="ECO:0007669"/>
    <property type="project" value="InterPro"/>
</dbReference>
<dbReference type="PANTHER" id="PTHR33446">
    <property type="entry name" value="PROTEIN TONB-RELATED"/>
    <property type="match status" value="1"/>
</dbReference>
<evidence type="ECO:0000256" key="4">
    <source>
        <dbReference type="ARBA" id="ARBA00022475"/>
    </source>
</evidence>
<evidence type="ECO:0000256" key="9">
    <source>
        <dbReference type="ARBA" id="ARBA00023136"/>
    </source>
</evidence>
<dbReference type="InterPro" id="IPR003538">
    <property type="entry name" value="TonB"/>
</dbReference>
<evidence type="ECO:0000256" key="6">
    <source>
        <dbReference type="ARBA" id="ARBA00022692"/>
    </source>
</evidence>